<feature type="transmembrane region" description="Helical" evidence="6">
    <location>
        <begin position="314"/>
        <end position="334"/>
    </location>
</feature>
<keyword evidence="5 6" id="KW-0472">Membrane</keyword>
<proteinExistence type="predicted"/>
<dbReference type="InterPro" id="IPR002797">
    <property type="entry name" value="Polysacc_synth"/>
</dbReference>
<feature type="transmembrane region" description="Helical" evidence="6">
    <location>
        <begin position="227"/>
        <end position="246"/>
    </location>
</feature>
<evidence type="ECO:0000256" key="6">
    <source>
        <dbReference type="SAM" id="Phobius"/>
    </source>
</evidence>
<feature type="transmembrane region" description="Helical" evidence="6">
    <location>
        <begin position="124"/>
        <end position="143"/>
    </location>
</feature>
<evidence type="ECO:0000256" key="1">
    <source>
        <dbReference type="ARBA" id="ARBA00004651"/>
    </source>
</evidence>
<sequence>MMSARAASGLKNKLVKGAAGAFGLRLIYTGLTFLTSILLARVLGTTGFGTYTYAVVWAFLLSVPATMGFDNFIVREIAVYQTQSFWGLMRGILIWANRSVLIASICLALIAILVAWFIGEDAHSETFIGFCIAVSLMPAIALRNVRRGAMRGLNHIAKGLVPELLIDPLLLIVLTFTAYLVMKQTLNALWVIAFYGFGTATTLMIISRFVNQALPAPAKTAQPEYNGRLWLSSAFPFMLIESIPIINGQTDVLMLGAFRGVEAVGLYVPVNRGAQLITFILMAVGSALAPMVASAYADNQLFDLQQTVTKSVRVVAGVGFLFAISLIVGGHWYLSIFGPEFVEGSTALYILCVGTFVSTALGLSFTILNMTGHERYTAMLGWVTTVLNIVLNAIFIPLWGVEGAAIATSSSVLLGSFVAVYAVRQKLGIDATLMGLPAKRLNPR</sequence>
<protein>
    <submittedName>
        <fullName evidence="7">Membrane protein involved in the export of O-antigen and teichoic acid</fullName>
    </submittedName>
</protein>
<evidence type="ECO:0000313" key="8">
    <source>
        <dbReference type="Proteomes" id="UP000050465"/>
    </source>
</evidence>
<feature type="transmembrane region" description="Helical" evidence="6">
    <location>
        <begin position="164"/>
        <end position="182"/>
    </location>
</feature>
<feature type="transmembrane region" description="Helical" evidence="6">
    <location>
        <begin position="405"/>
        <end position="423"/>
    </location>
</feature>
<comment type="subcellular location">
    <subcellularLocation>
        <location evidence="1">Cell membrane</location>
        <topology evidence="1">Multi-pass membrane protein</topology>
    </subcellularLocation>
</comment>
<evidence type="ECO:0000256" key="2">
    <source>
        <dbReference type="ARBA" id="ARBA00022475"/>
    </source>
</evidence>
<comment type="caution">
    <text evidence="7">The sequence shown here is derived from an EMBL/GenBank/DDBJ whole genome shotgun (WGS) entry which is preliminary data.</text>
</comment>
<dbReference type="GO" id="GO:0005886">
    <property type="term" value="C:plasma membrane"/>
    <property type="evidence" value="ECO:0007669"/>
    <property type="project" value="UniProtKB-SubCell"/>
</dbReference>
<dbReference type="STRING" id="1666911.HLUCCA11_03030"/>
<dbReference type="PANTHER" id="PTHR30250:SF11">
    <property type="entry name" value="O-ANTIGEN TRANSPORTER-RELATED"/>
    <property type="match status" value="1"/>
</dbReference>
<dbReference type="Pfam" id="PF01943">
    <property type="entry name" value="Polysacc_synt"/>
    <property type="match status" value="1"/>
</dbReference>
<gene>
    <name evidence="7" type="ORF">HLUCCA11_03030</name>
</gene>
<dbReference type="Proteomes" id="UP000050465">
    <property type="component" value="Unassembled WGS sequence"/>
</dbReference>
<dbReference type="AlphaFoldDB" id="A0A0P8DKL3"/>
<dbReference type="EMBL" id="LJZR01000002">
    <property type="protein sequence ID" value="KPQ37430.1"/>
    <property type="molecule type" value="Genomic_DNA"/>
</dbReference>
<name>A0A0P8DKL3_9CYAN</name>
<feature type="transmembrane region" description="Helical" evidence="6">
    <location>
        <begin position="21"/>
        <end position="44"/>
    </location>
</feature>
<dbReference type="InterPro" id="IPR050833">
    <property type="entry name" value="Poly_Biosynth_Transport"/>
</dbReference>
<dbReference type="CDD" id="cd13128">
    <property type="entry name" value="MATE_Wzx_like"/>
    <property type="match status" value="1"/>
</dbReference>
<evidence type="ECO:0000256" key="3">
    <source>
        <dbReference type="ARBA" id="ARBA00022692"/>
    </source>
</evidence>
<feature type="transmembrane region" description="Helical" evidence="6">
    <location>
        <begin position="50"/>
        <end position="74"/>
    </location>
</feature>
<feature type="transmembrane region" description="Helical" evidence="6">
    <location>
        <begin position="346"/>
        <end position="368"/>
    </location>
</feature>
<evidence type="ECO:0000256" key="5">
    <source>
        <dbReference type="ARBA" id="ARBA00023136"/>
    </source>
</evidence>
<organism evidence="7 8">
    <name type="scientific">Phormidesmis priestleyi Ana</name>
    <dbReference type="NCBI Taxonomy" id="1666911"/>
    <lineage>
        <taxon>Bacteria</taxon>
        <taxon>Bacillati</taxon>
        <taxon>Cyanobacteriota</taxon>
        <taxon>Cyanophyceae</taxon>
        <taxon>Leptolyngbyales</taxon>
        <taxon>Leptolyngbyaceae</taxon>
        <taxon>Phormidesmis</taxon>
    </lineage>
</organism>
<feature type="transmembrane region" description="Helical" evidence="6">
    <location>
        <begin position="380"/>
        <end position="399"/>
    </location>
</feature>
<keyword evidence="2" id="KW-1003">Cell membrane</keyword>
<dbReference type="PANTHER" id="PTHR30250">
    <property type="entry name" value="PST FAMILY PREDICTED COLANIC ACID TRANSPORTER"/>
    <property type="match status" value="1"/>
</dbReference>
<reference evidence="7 8" key="1">
    <citation type="submission" date="2015-09" db="EMBL/GenBank/DDBJ databases">
        <title>Identification and resolution of microdiversity through metagenomic sequencing of parallel consortia.</title>
        <authorList>
            <person name="Nelson W.C."/>
            <person name="Romine M.F."/>
            <person name="Lindemann S.R."/>
        </authorList>
    </citation>
    <scope>NUCLEOTIDE SEQUENCE [LARGE SCALE GENOMIC DNA]</scope>
    <source>
        <strain evidence="7">Ana</strain>
    </source>
</reference>
<keyword evidence="4 6" id="KW-1133">Transmembrane helix</keyword>
<evidence type="ECO:0000313" key="7">
    <source>
        <dbReference type="EMBL" id="KPQ37430.1"/>
    </source>
</evidence>
<feature type="transmembrane region" description="Helical" evidence="6">
    <location>
        <begin position="95"/>
        <end position="118"/>
    </location>
</feature>
<feature type="transmembrane region" description="Helical" evidence="6">
    <location>
        <begin position="274"/>
        <end position="293"/>
    </location>
</feature>
<evidence type="ECO:0000256" key="4">
    <source>
        <dbReference type="ARBA" id="ARBA00022989"/>
    </source>
</evidence>
<keyword evidence="3 6" id="KW-0812">Transmembrane</keyword>
<accession>A0A0P8DKL3</accession>
<feature type="transmembrane region" description="Helical" evidence="6">
    <location>
        <begin position="188"/>
        <end position="206"/>
    </location>
</feature>